<sequence>MPSRLYNATAHCAACGSHCDGCRDAIHGEEADMIRYLKRVFHNKSMFDFHTHNPDAIDAMINAEPGFIPRQGAIYSVGIHPWNCANVTDMELRRLDADARLDCVKAIGETGLDKLRGAPIERQTELVIHHIALSEELHKPLVLHIVRAFPEIIALKHRFKPTQPWVIHGFRGKPQQAAELLRHGFYLSLGKHFNQESAKIIPSERLLAETDDSNMDITEIAAMLPILNPALPSKILGLKIS</sequence>
<dbReference type="PANTHER" id="PTHR46124">
    <property type="entry name" value="D-AMINOACYL-TRNA DEACYLASE"/>
    <property type="match status" value="1"/>
</dbReference>
<dbReference type="GO" id="GO:0016788">
    <property type="term" value="F:hydrolase activity, acting on ester bonds"/>
    <property type="evidence" value="ECO:0007669"/>
    <property type="project" value="InterPro"/>
</dbReference>
<evidence type="ECO:0000313" key="1">
    <source>
        <dbReference type="EMBL" id="TGY75871.1"/>
    </source>
</evidence>
<accession>A0A4S2G2C8</accession>
<proteinExistence type="predicted"/>
<dbReference type="Pfam" id="PF01026">
    <property type="entry name" value="TatD_DNase"/>
    <property type="match status" value="1"/>
</dbReference>
<gene>
    <name evidence="1" type="ORF">E5333_02425</name>
</gene>
<name>A0A4S2G2C8_9BACT</name>
<comment type="caution">
    <text evidence="1">The sequence shown here is derived from an EMBL/GenBank/DDBJ whole genome shotgun (WGS) entry which is preliminary data.</text>
</comment>
<reference evidence="1 2" key="1">
    <citation type="submission" date="2019-04" db="EMBL/GenBank/DDBJ databases">
        <title>Microbes associate with the intestines of laboratory mice.</title>
        <authorList>
            <person name="Navarre W."/>
            <person name="Wong E."/>
            <person name="Huang K."/>
            <person name="Tropini C."/>
            <person name="Ng K."/>
            <person name="Yu B."/>
        </authorList>
    </citation>
    <scope>NUCLEOTIDE SEQUENCE [LARGE SCALE GENOMIC DNA]</scope>
    <source>
        <strain evidence="1 2">NM06_A21</strain>
    </source>
</reference>
<protein>
    <recommendedName>
        <fullName evidence="3">Hydrolase TatD</fullName>
    </recommendedName>
</protein>
<dbReference type="GO" id="GO:0005829">
    <property type="term" value="C:cytosol"/>
    <property type="evidence" value="ECO:0007669"/>
    <property type="project" value="TreeGrafter"/>
</dbReference>
<evidence type="ECO:0008006" key="3">
    <source>
        <dbReference type="Google" id="ProtNLM"/>
    </source>
</evidence>
<dbReference type="EMBL" id="SRYD01000007">
    <property type="protein sequence ID" value="TGY75871.1"/>
    <property type="molecule type" value="Genomic_DNA"/>
</dbReference>
<dbReference type="Gene3D" id="3.20.20.140">
    <property type="entry name" value="Metal-dependent hydrolases"/>
    <property type="match status" value="1"/>
</dbReference>
<dbReference type="InterPro" id="IPR032466">
    <property type="entry name" value="Metal_Hydrolase"/>
</dbReference>
<dbReference type="SUPFAM" id="SSF51556">
    <property type="entry name" value="Metallo-dependent hydrolases"/>
    <property type="match status" value="1"/>
</dbReference>
<dbReference type="Proteomes" id="UP000306630">
    <property type="component" value="Unassembled WGS sequence"/>
</dbReference>
<dbReference type="InterPro" id="IPR001130">
    <property type="entry name" value="TatD-like"/>
</dbReference>
<dbReference type="PANTHER" id="PTHR46124:SF2">
    <property type="entry name" value="D-AMINOACYL-TRNA DEACYLASE"/>
    <property type="match status" value="1"/>
</dbReference>
<organism evidence="1 2">
    <name type="scientific">Muribaculum intestinale</name>
    <dbReference type="NCBI Taxonomy" id="1796646"/>
    <lineage>
        <taxon>Bacteria</taxon>
        <taxon>Pseudomonadati</taxon>
        <taxon>Bacteroidota</taxon>
        <taxon>Bacteroidia</taxon>
        <taxon>Bacteroidales</taxon>
        <taxon>Muribaculaceae</taxon>
        <taxon>Muribaculum</taxon>
    </lineage>
</organism>
<evidence type="ECO:0000313" key="2">
    <source>
        <dbReference type="Proteomes" id="UP000306630"/>
    </source>
</evidence>
<dbReference type="AlphaFoldDB" id="A0A4S2G2C8"/>